<dbReference type="KEGG" id="kvq:SP68_02555"/>
<dbReference type="Proteomes" id="UP001060507">
    <property type="component" value="Unassembled WGS sequence"/>
</dbReference>
<evidence type="ECO:0008006" key="4">
    <source>
        <dbReference type="Google" id="ProtNLM"/>
    </source>
</evidence>
<dbReference type="Proteomes" id="UP000254545">
    <property type="component" value="Unassembled WGS sequence"/>
</dbReference>
<evidence type="ECO:0000313" key="1">
    <source>
        <dbReference type="EMBL" id="GKJ88321.1"/>
    </source>
</evidence>
<protein>
    <recommendedName>
        <fullName evidence="4">Outer membrane protein/protective antigen OMA87</fullName>
    </recommendedName>
</protein>
<accession>A0A7H4MKL7</accession>
<proteinExistence type="predicted"/>
<name>A0A7H4MKL7_KLEVA</name>
<evidence type="ECO:0000313" key="3">
    <source>
        <dbReference type="Proteomes" id="UP000254545"/>
    </source>
</evidence>
<reference evidence="1" key="2">
    <citation type="journal article" date="2022" name="J. Appl. Microbiol.">
        <title>PCR-based ORF typing of Klebsiella pneumoniae for rapid identification of global clones and transmission events.</title>
        <authorList>
            <person name="Nonogaki R."/>
            <person name="Iijima A."/>
            <person name="Kawamura K."/>
            <person name="Kayama S."/>
            <person name="Sugai M."/>
            <person name="Yagi T."/>
            <person name="Arakawa Y."/>
            <person name="Doi Y."/>
            <person name="Suzuki M."/>
        </authorList>
    </citation>
    <scope>NUCLEOTIDE SEQUENCE</scope>
    <source>
        <strain evidence="1">NUKP-37</strain>
    </source>
</reference>
<organism evidence="2 3">
    <name type="scientific">Klebsiella variicola</name>
    <dbReference type="NCBI Taxonomy" id="244366"/>
    <lineage>
        <taxon>Bacteria</taxon>
        <taxon>Pseudomonadati</taxon>
        <taxon>Pseudomonadota</taxon>
        <taxon>Gammaproteobacteria</taxon>
        <taxon>Enterobacterales</taxon>
        <taxon>Enterobacteriaceae</taxon>
        <taxon>Klebsiella/Raoultella group</taxon>
        <taxon>Klebsiella</taxon>
        <taxon>Klebsiella pneumoniae complex</taxon>
    </lineage>
</organism>
<sequence length="87" mass="9637">MSLFRATAIRATTWSRRKPPWAFTPRWILQGFVGAGCAARTPAEQSEVAWGAGFRYLIARQYGLRTGIDVAFSEHEQAVYCNVGSGL</sequence>
<reference evidence="2 3" key="1">
    <citation type="submission" date="2018-06" db="EMBL/GenBank/DDBJ databases">
        <authorList>
            <consortium name="Pathogen Informatics"/>
            <person name="Doyle S."/>
        </authorList>
    </citation>
    <scope>NUCLEOTIDE SEQUENCE [LARGE SCALE GENOMIC DNA]</scope>
    <source>
        <strain evidence="2 3">NCTC9177</strain>
    </source>
</reference>
<gene>
    <name evidence="2" type="ORF">NCTC9177_04766</name>
    <name evidence="1" type="ORF">NUKP37_11500</name>
</gene>
<dbReference type="EMBL" id="UGKR01000003">
    <property type="protein sequence ID" value="STS90867.1"/>
    <property type="molecule type" value="Genomic_DNA"/>
</dbReference>
<evidence type="ECO:0000313" key="2">
    <source>
        <dbReference type="EMBL" id="STS90867.1"/>
    </source>
</evidence>
<comment type="caution">
    <text evidence="2">The sequence shown here is derived from an EMBL/GenBank/DDBJ whole genome shotgun (WGS) entry which is preliminary data.</text>
</comment>
<dbReference type="AlphaFoldDB" id="A0A7H4MKL7"/>
<dbReference type="EMBL" id="BQTA01000002">
    <property type="protein sequence ID" value="GKJ88321.1"/>
    <property type="molecule type" value="Genomic_DNA"/>
</dbReference>